<feature type="region of interest" description="Disordered" evidence="1">
    <location>
        <begin position="154"/>
        <end position="211"/>
    </location>
</feature>
<reference evidence="2 3" key="1">
    <citation type="submission" date="2018-08" db="EMBL/GenBank/DDBJ databases">
        <title>Hydrogenophaga sp. LA-38 isolated from sludge.</title>
        <authorList>
            <person name="Im W.-T."/>
        </authorList>
    </citation>
    <scope>NUCLEOTIDE SEQUENCE [LARGE SCALE GENOMIC DNA]</scope>
    <source>
        <strain evidence="2 3">LA-38</strain>
    </source>
</reference>
<keyword evidence="3" id="KW-1185">Reference proteome</keyword>
<dbReference type="EMBL" id="QVLS01000005">
    <property type="protein sequence ID" value="RFP79170.1"/>
    <property type="molecule type" value="Genomic_DNA"/>
</dbReference>
<organism evidence="2 3">
    <name type="scientific">Hydrogenophaga borbori</name>
    <dbReference type="NCBI Taxonomy" id="2294117"/>
    <lineage>
        <taxon>Bacteria</taxon>
        <taxon>Pseudomonadati</taxon>
        <taxon>Pseudomonadota</taxon>
        <taxon>Betaproteobacteria</taxon>
        <taxon>Burkholderiales</taxon>
        <taxon>Comamonadaceae</taxon>
        <taxon>Hydrogenophaga</taxon>
    </lineage>
</organism>
<comment type="caution">
    <text evidence="2">The sequence shown here is derived from an EMBL/GenBank/DDBJ whole genome shotgun (WGS) entry which is preliminary data.</text>
</comment>
<accession>A0A372EJT6</accession>
<dbReference type="AlphaFoldDB" id="A0A372EJT6"/>
<dbReference type="RefSeq" id="WP_116958643.1">
    <property type="nucleotide sequence ID" value="NZ_QVLS01000005.1"/>
</dbReference>
<evidence type="ECO:0000256" key="1">
    <source>
        <dbReference type="SAM" id="MobiDB-lite"/>
    </source>
</evidence>
<dbReference type="Proteomes" id="UP000261931">
    <property type="component" value="Unassembled WGS sequence"/>
</dbReference>
<evidence type="ECO:0000313" key="3">
    <source>
        <dbReference type="Proteomes" id="UP000261931"/>
    </source>
</evidence>
<proteinExistence type="predicted"/>
<protein>
    <submittedName>
        <fullName evidence="2">Uncharacterized protein</fullName>
    </submittedName>
</protein>
<name>A0A372EJT6_9BURK</name>
<sequence>MIKTTRAPYHKLPADAPAKPKYAAVANHPIQDPGAGGSLTLAKVSALDAFLGAQSKNGLPTNKTLYLKKNSQGTHWLSTTRSLWKSKQQRQNFVGYIYALGLDGLHTPHSPQVQQAARNLFDLAHLGAVHKLQHSAALCQCVKALKQALAEEAGEPSTDTAFTIDNDLRTTSDSDTSTVEPEPPRTPVPTRARTTVSPDERLDHELSKYFK</sequence>
<evidence type="ECO:0000313" key="2">
    <source>
        <dbReference type="EMBL" id="RFP79170.1"/>
    </source>
</evidence>
<feature type="compositionally biased region" description="Low complexity" evidence="1">
    <location>
        <begin position="188"/>
        <end position="197"/>
    </location>
</feature>
<gene>
    <name evidence="2" type="ORF">DY262_09290</name>
</gene>
<feature type="compositionally biased region" description="Basic and acidic residues" evidence="1">
    <location>
        <begin position="198"/>
        <end position="211"/>
    </location>
</feature>